<dbReference type="GeneID" id="113211797"/>
<feature type="compositionally biased region" description="Polar residues" evidence="2">
    <location>
        <begin position="97"/>
        <end position="115"/>
    </location>
</feature>
<comment type="subcellular location">
    <subcellularLocation>
        <location evidence="1">Endoplasmic reticulum membrane</location>
    </subcellularLocation>
</comment>
<feature type="compositionally biased region" description="Polar residues" evidence="2">
    <location>
        <begin position="157"/>
        <end position="175"/>
    </location>
</feature>
<name>A0A9C6UDM1_FRAOC</name>
<dbReference type="GO" id="GO:0005789">
    <property type="term" value="C:endoplasmic reticulum membrane"/>
    <property type="evidence" value="ECO:0007669"/>
    <property type="project" value="UniProtKB-SubCell"/>
</dbReference>
<evidence type="ECO:0000313" key="3">
    <source>
        <dbReference type="Proteomes" id="UP000504606"/>
    </source>
</evidence>
<evidence type="ECO:0000313" key="4">
    <source>
        <dbReference type="RefSeq" id="XP_052125698.1"/>
    </source>
</evidence>
<dbReference type="Proteomes" id="UP000504606">
    <property type="component" value="Unplaced"/>
</dbReference>
<feature type="region of interest" description="Disordered" evidence="2">
    <location>
        <begin position="33"/>
        <end position="69"/>
    </location>
</feature>
<dbReference type="GO" id="GO:0008289">
    <property type="term" value="F:lipid binding"/>
    <property type="evidence" value="ECO:0007669"/>
    <property type="project" value="TreeGrafter"/>
</dbReference>
<feature type="region of interest" description="Disordered" evidence="2">
    <location>
        <begin position="157"/>
        <end position="184"/>
    </location>
</feature>
<dbReference type="RefSeq" id="XP_052125698.1">
    <property type="nucleotide sequence ID" value="XM_052269738.1"/>
</dbReference>
<dbReference type="OrthoDB" id="26740at2759"/>
<dbReference type="PANTHER" id="PTHR13466">
    <property type="entry name" value="TEX2 PROTEIN-RELATED"/>
    <property type="match status" value="1"/>
</dbReference>
<gene>
    <name evidence="4" type="primary">LOC113211797</name>
</gene>
<feature type="compositionally biased region" description="Low complexity" evidence="2">
    <location>
        <begin position="116"/>
        <end position="125"/>
    </location>
</feature>
<keyword evidence="3" id="KW-1185">Reference proteome</keyword>
<feature type="compositionally biased region" description="Low complexity" evidence="2">
    <location>
        <begin position="42"/>
        <end position="69"/>
    </location>
</feature>
<dbReference type="AlphaFoldDB" id="A0A9C6UDM1"/>
<evidence type="ECO:0000256" key="1">
    <source>
        <dbReference type="ARBA" id="ARBA00004586"/>
    </source>
</evidence>
<reference evidence="4" key="1">
    <citation type="submission" date="2025-08" db="UniProtKB">
        <authorList>
            <consortium name="RefSeq"/>
        </authorList>
    </citation>
    <scope>IDENTIFICATION</scope>
    <source>
        <tissue evidence="4">Whole organism</tissue>
    </source>
</reference>
<feature type="region of interest" description="Disordered" evidence="2">
    <location>
        <begin position="405"/>
        <end position="427"/>
    </location>
</feature>
<dbReference type="CDD" id="cd21675">
    <property type="entry name" value="SMP_TEX2"/>
    <property type="match status" value="1"/>
</dbReference>
<sequence length="562" mass="59977">MPQDGVVSLLPADLSRTRRWSRKYPISIVASEKLGEEENVLAPTTPSTSSSVAPAEQGAQSPPPAAAAASALDLPSIMVSAASTPLASFEDFPAGSQEGSARTSVDSAASATVKISPTTSATSPPVSHKDSPRASSTSLPTVTVPAASALVMSTAATSANSSKDVPASASKQPRMSRSSGSDVSDLSVNFADVTKVCDVEDVEERLLGGIMSQEIIGLVDDDVAVDEIGPASMASTIGVQGTSLLLLARTARQKEEWFRRLRRATGEPHPLDDAAFLEDYVASLQHYLDDEGEVAEDAGEVGADPAAYQGLNALAGRVLFDACHSARWAAAVQEHVQKRMASVRVPAYMERPVVSAVRCRHAAVKVLRAGRPRLDAQGLWVDLDVSYRGVMQLVVTSRLNLTSQQQQQQQAQQAKPPPSTAPINLDGNGVEDQVAEEVEQLPPTLPPMLQQRTGTWGIFKRLAESRFFQAALLALSNTDIVLVVEVRALDGVLCVHVPPPPSDGVWLGFRGVPCLRLAAVPRVGSRTLRHALLCRLIERRLRAHMERVLVLPNMVNMLLPFT</sequence>
<dbReference type="PANTHER" id="PTHR13466:SF0">
    <property type="entry name" value="SMP-LTD DOMAIN-CONTAINING PROTEIN"/>
    <property type="match status" value="1"/>
</dbReference>
<dbReference type="KEGG" id="foc:113211797"/>
<organism evidence="3 4">
    <name type="scientific">Frankliniella occidentalis</name>
    <name type="common">Western flower thrips</name>
    <name type="synonym">Euthrips occidentalis</name>
    <dbReference type="NCBI Taxonomy" id="133901"/>
    <lineage>
        <taxon>Eukaryota</taxon>
        <taxon>Metazoa</taxon>
        <taxon>Ecdysozoa</taxon>
        <taxon>Arthropoda</taxon>
        <taxon>Hexapoda</taxon>
        <taxon>Insecta</taxon>
        <taxon>Pterygota</taxon>
        <taxon>Neoptera</taxon>
        <taxon>Paraneoptera</taxon>
        <taxon>Thysanoptera</taxon>
        <taxon>Terebrantia</taxon>
        <taxon>Thripoidea</taxon>
        <taxon>Thripidae</taxon>
        <taxon>Frankliniella</taxon>
    </lineage>
</organism>
<evidence type="ECO:0000256" key="2">
    <source>
        <dbReference type="SAM" id="MobiDB-lite"/>
    </source>
</evidence>
<feature type="compositionally biased region" description="Low complexity" evidence="2">
    <location>
        <begin position="405"/>
        <end position="414"/>
    </location>
</feature>
<accession>A0A9C6UDM1</accession>
<feature type="region of interest" description="Disordered" evidence="2">
    <location>
        <begin position="93"/>
        <end position="140"/>
    </location>
</feature>
<protein>
    <submittedName>
        <fullName evidence="4">Uncharacterized protein LOC113211797</fullName>
    </submittedName>
</protein>
<proteinExistence type="predicted"/>